<dbReference type="KEGG" id="wna:KA717_20250"/>
<gene>
    <name evidence="1" type="ORF">KA717_20250</name>
</gene>
<dbReference type="Pfam" id="PF08846">
    <property type="entry name" value="DUF1816"/>
    <property type="match status" value="1"/>
</dbReference>
<dbReference type="EMBL" id="CP073041">
    <property type="protein sequence ID" value="UXE58413.1"/>
    <property type="molecule type" value="Genomic_DNA"/>
</dbReference>
<reference evidence="1" key="1">
    <citation type="submission" date="2021-04" db="EMBL/GenBank/DDBJ databases">
        <title>Genome sequence of Woronichinia naegeliana from Washington state freshwater lake bloom.</title>
        <authorList>
            <person name="Dreher T.W."/>
        </authorList>
    </citation>
    <scope>NUCLEOTIDE SEQUENCE</scope>
    <source>
        <strain evidence="1">WA131</strain>
    </source>
</reference>
<dbReference type="Proteomes" id="UP001065613">
    <property type="component" value="Chromosome"/>
</dbReference>
<proteinExistence type="predicted"/>
<dbReference type="InterPro" id="IPR014945">
    <property type="entry name" value="DUF1816"/>
</dbReference>
<name>A0A977KRS6_9CYAN</name>
<sequence>MKDFLIQLLNSIGLAYWIEIVTTTPRCTYYFGPFSSKGDAEVAQAGYLEDLSNEDAQGIFVEIKRCKPQNLTIFDETGEEFRPFKVMMPISLQ</sequence>
<organism evidence="1">
    <name type="scientific">Woronichinia naegeliana WA131</name>
    <dbReference type="NCBI Taxonomy" id="2824559"/>
    <lineage>
        <taxon>Bacteria</taxon>
        <taxon>Bacillati</taxon>
        <taxon>Cyanobacteriota</taxon>
        <taxon>Cyanophyceae</taxon>
        <taxon>Synechococcales</taxon>
        <taxon>Coelosphaeriaceae</taxon>
        <taxon>Woronichinia</taxon>
    </lineage>
</organism>
<evidence type="ECO:0000313" key="1">
    <source>
        <dbReference type="EMBL" id="UXE58413.1"/>
    </source>
</evidence>
<protein>
    <submittedName>
        <fullName evidence="1">DUF1816 domain-containing protein</fullName>
    </submittedName>
</protein>
<dbReference type="AlphaFoldDB" id="A0A977KRS6"/>
<accession>A0A977KRS6</accession>